<protein>
    <submittedName>
        <fullName evidence="9">Major facilitator superfamily protein</fullName>
    </submittedName>
</protein>
<feature type="transmembrane region" description="Helical" evidence="7">
    <location>
        <begin position="37"/>
        <end position="59"/>
    </location>
</feature>
<dbReference type="EMBL" id="CCRF01000095">
    <property type="protein sequence ID" value="CEE02959.1"/>
    <property type="molecule type" value="Genomic_DNA"/>
</dbReference>
<feature type="transmembrane region" description="Helical" evidence="7">
    <location>
        <begin position="157"/>
        <end position="180"/>
    </location>
</feature>
<accession>A0A090KW65</accession>
<dbReference type="Gene3D" id="1.20.1250.20">
    <property type="entry name" value="MFS general substrate transporter like domains"/>
    <property type="match status" value="1"/>
</dbReference>
<dbReference type="PANTHER" id="PTHR23514">
    <property type="entry name" value="BYPASS OF STOP CODON PROTEIN 6"/>
    <property type="match status" value="1"/>
</dbReference>
<feature type="domain" description="Major facilitator superfamily (MFS) profile" evidence="8">
    <location>
        <begin position="6"/>
        <end position="381"/>
    </location>
</feature>
<dbReference type="AlphaFoldDB" id="A0A090KW65"/>
<keyword evidence="5 7" id="KW-1133">Transmembrane helix</keyword>
<feature type="transmembrane region" description="Helical" evidence="7">
    <location>
        <begin position="359"/>
        <end position="377"/>
    </location>
</feature>
<evidence type="ECO:0000256" key="1">
    <source>
        <dbReference type="ARBA" id="ARBA00004651"/>
    </source>
</evidence>
<dbReference type="SUPFAM" id="SSF103473">
    <property type="entry name" value="MFS general substrate transporter"/>
    <property type="match status" value="1"/>
</dbReference>
<feature type="transmembrane region" description="Helical" evidence="7">
    <location>
        <begin position="333"/>
        <end position="353"/>
    </location>
</feature>
<evidence type="ECO:0000313" key="9">
    <source>
        <dbReference type="EMBL" id="CEE02959.1"/>
    </source>
</evidence>
<keyword evidence="6 7" id="KW-0472">Membrane</keyword>
<proteinExistence type="inferred from homology"/>
<reference evidence="9 10" key="1">
    <citation type="submission" date="2014-07" db="EMBL/GenBank/DDBJ databases">
        <authorList>
            <person name="Wibberg Daniel"/>
        </authorList>
    </citation>
    <scope>NUCLEOTIDE SEQUENCE [LARGE SCALE GENOMIC DNA]</scope>
</reference>
<comment type="subcellular location">
    <subcellularLocation>
        <location evidence="1">Cell membrane</location>
        <topology evidence="1">Multi-pass membrane protein</topology>
    </subcellularLocation>
</comment>
<dbReference type="Proteomes" id="UP000040576">
    <property type="component" value="Unassembled WGS sequence"/>
</dbReference>
<evidence type="ECO:0000259" key="8">
    <source>
        <dbReference type="PROSITE" id="PS50850"/>
    </source>
</evidence>
<evidence type="ECO:0000256" key="5">
    <source>
        <dbReference type="ARBA" id="ARBA00022989"/>
    </source>
</evidence>
<evidence type="ECO:0000313" key="10">
    <source>
        <dbReference type="Proteomes" id="UP000040576"/>
    </source>
</evidence>
<keyword evidence="4 7" id="KW-0812">Transmembrane</keyword>
<gene>
    <name evidence="9" type="ORF">BT1A1_3175</name>
</gene>
<dbReference type="PANTHER" id="PTHR23514:SF3">
    <property type="entry name" value="BYPASS OF STOP CODON PROTEIN 6"/>
    <property type="match status" value="1"/>
</dbReference>
<organism evidence="9 10">
    <name type="scientific">Caldibacillus thermoamylovorans</name>
    <dbReference type="NCBI Taxonomy" id="35841"/>
    <lineage>
        <taxon>Bacteria</taxon>
        <taxon>Bacillati</taxon>
        <taxon>Bacillota</taxon>
        <taxon>Bacilli</taxon>
        <taxon>Bacillales</taxon>
        <taxon>Bacillaceae</taxon>
        <taxon>Caldibacillus</taxon>
    </lineage>
</organism>
<dbReference type="PROSITE" id="PS50850">
    <property type="entry name" value="MFS"/>
    <property type="match status" value="1"/>
</dbReference>
<feature type="transmembrane region" description="Helical" evidence="7">
    <location>
        <begin position="71"/>
        <end position="87"/>
    </location>
</feature>
<evidence type="ECO:0000256" key="7">
    <source>
        <dbReference type="SAM" id="Phobius"/>
    </source>
</evidence>
<dbReference type="GO" id="GO:0005886">
    <property type="term" value="C:plasma membrane"/>
    <property type="evidence" value="ECO:0007669"/>
    <property type="project" value="UniProtKB-SubCell"/>
</dbReference>
<evidence type="ECO:0000256" key="6">
    <source>
        <dbReference type="ARBA" id="ARBA00023136"/>
    </source>
</evidence>
<dbReference type="RefSeq" id="WP_034773004.1">
    <property type="nucleotide sequence ID" value="NZ_CCRF01000095.1"/>
</dbReference>
<dbReference type="GO" id="GO:0022857">
    <property type="term" value="F:transmembrane transporter activity"/>
    <property type="evidence" value="ECO:0007669"/>
    <property type="project" value="InterPro"/>
</dbReference>
<keyword evidence="3" id="KW-0813">Transport</keyword>
<feature type="transmembrane region" description="Helical" evidence="7">
    <location>
        <begin position="272"/>
        <end position="289"/>
    </location>
</feature>
<evidence type="ECO:0000256" key="2">
    <source>
        <dbReference type="ARBA" id="ARBA00008335"/>
    </source>
</evidence>
<evidence type="ECO:0000256" key="4">
    <source>
        <dbReference type="ARBA" id="ARBA00022692"/>
    </source>
</evidence>
<dbReference type="InterPro" id="IPR020846">
    <property type="entry name" value="MFS_dom"/>
</dbReference>
<feature type="transmembrane region" description="Helical" evidence="7">
    <location>
        <begin position="295"/>
        <end position="312"/>
    </location>
</feature>
<dbReference type="Pfam" id="PF07690">
    <property type="entry name" value="MFS_1"/>
    <property type="match status" value="1"/>
</dbReference>
<evidence type="ECO:0000256" key="3">
    <source>
        <dbReference type="ARBA" id="ARBA00022448"/>
    </source>
</evidence>
<dbReference type="InterPro" id="IPR051788">
    <property type="entry name" value="MFS_Transporter"/>
</dbReference>
<feature type="transmembrane region" description="Helical" evidence="7">
    <location>
        <begin position="242"/>
        <end position="260"/>
    </location>
</feature>
<comment type="similarity">
    <text evidence="2">Belongs to the major facilitator superfamily.</text>
</comment>
<feature type="transmembrane region" description="Helical" evidence="7">
    <location>
        <begin position="201"/>
        <end position="222"/>
    </location>
</feature>
<name>A0A090KW65_9BACI</name>
<keyword evidence="10" id="KW-1185">Reference proteome</keyword>
<sequence length="395" mass="42725">MATTLLLILIYFAFISLGLPDSMLGAAWPTIQLEMDMPMSAGGFIAMIVSTGTIISSFLSGKLIEKFGTGKLTVISVFFTAFALFGFSFSNHYAWLCIMAIPLGLGAGAVDSALNNFVALHFAAKHMNWLHSFWGIGATAGPIIMSLQITRNDSWQLGYLTVAIIQIILVGILLFSLPLWKKYSDNGSKAQESVEKKRQSVFKLPGITPALTGFFAYCALEATAGLWGASFLVHTKGVAADVAAGWISMYYMGITIGRVFSGFFTAKFSNQTLIRGGMGIIALGAILILSTSTAFLNLTGIILIGLGCAPIYPSMLHETPVRFGKENSSSLMGIQMAFAYIGTTLVPPAFGVFSDFAGIQYYPIFLLLLLVLMFFGNEKIHQVAMKRLQTQKVKI</sequence>
<feature type="transmembrane region" description="Helical" evidence="7">
    <location>
        <begin position="93"/>
        <end position="114"/>
    </location>
</feature>
<feature type="transmembrane region" description="Helical" evidence="7">
    <location>
        <begin position="126"/>
        <end position="145"/>
    </location>
</feature>
<dbReference type="InterPro" id="IPR011701">
    <property type="entry name" value="MFS"/>
</dbReference>
<dbReference type="InterPro" id="IPR036259">
    <property type="entry name" value="MFS_trans_sf"/>
</dbReference>